<comment type="cofactor">
    <cofactor evidence="1">
        <name>a divalent metal cation</name>
        <dbReference type="ChEBI" id="CHEBI:60240"/>
    </cofactor>
</comment>
<comment type="similarity">
    <text evidence="3">Belongs to the HARBI1 family.</text>
</comment>
<accession>A0A151JB34</accession>
<name>A0A151JB34_9HYME</name>
<keyword evidence="4" id="KW-0540">Nuclease</keyword>
<evidence type="ECO:0000259" key="8">
    <source>
        <dbReference type="Pfam" id="PF13359"/>
    </source>
</evidence>
<evidence type="ECO:0000256" key="6">
    <source>
        <dbReference type="ARBA" id="ARBA00022801"/>
    </source>
</evidence>
<dbReference type="PANTHER" id="PTHR22930:SF269">
    <property type="entry name" value="NUCLEASE HARBI1-LIKE PROTEIN"/>
    <property type="match status" value="1"/>
</dbReference>
<dbReference type="EMBL" id="KQ979178">
    <property type="protein sequence ID" value="KYN22361.1"/>
    <property type="molecule type" value="Genomic_DNA"/>
</dbReference>
<dbReference type="Proteomes" id="UP000078492">
    <property type="component" value="Unassembled WGS sequence"/>
</dbReference>
<dbReference type="GO" id="GO:0005634">
    <property type="term" value="C:nucleus"/>
    <property type="evidence" value="ECO:0007669"/>
    <property type="project" value="UniProtKB-SubCell"/>
</dbReference>
<proteinExistence type="inferred from homology"/>
<evidence type="ECO:0000256" key="1">
    <source>
        <dbReference type="ARBA" id="ARBA00001968"/>
    </source>
</evidence>
<dbReference type="GO" id="GO:0046872">
    <property type="term" value="F:metal ion binding"/>
    <property type="evidence" value="ECO:0007669"/>
    <property type="project" value="UniProtKB-KW"/>
</dbReference>
<dbReference type="InterPro" id="IPR027806">
    <property type="entry name" value="HARBI1_dom"/>
</dbReference>
<dbReference type="InterPro" id="IPR045249">
    <property type="entry name" value="HARBI1-like"/>
</dbReference>
<keyword evidence="5" id="KW-0479">Metal-binding</keyword>
<keyword evidence="6" id="KW-0378">Hydrolase</keyword>
<protein>
    <submittedName>
        <fullName evidence="9">Putative nuclease HARBI1</fullName>
    </submittedName>
</protein>
<dbReference type="Pfam" id="PF13359">
    <property type="entry name" value="DDE_Tnp_4"/>
    <property type="match status" value="1"/>
</dbReference>
<organism evidence="9 10">
    <name type="scientific">Trachymyrmex cornetzi</name>
    <dbReference type="NCBI Taxonomy" id="471704"/>
    <lineage>
        <taxon>Eukaryota</taxon>
        <taxon>Metazoa</taxon>
        <taxon>Ecdysozoa</taxon>
        <taxon>Arthropoda</taxon>
        <taxon>Hexapoda</taxon>
        <taxon>Insecta</taxon>
        <taxon>Pterygota</taxon>
        <taxon>Neoptera</taxon>
        <taxon>Endopterygota</taxon>
        <taxon>Hymenoptera</taxon>
        <taxon>Apocrita</taxon>
        <taxon>Aculeata</taxon>
        <taxon>Formicoidea</taxon>
        <taxon>Formicidae</taxon>
        <taxon>Myrmicinae</taxon>
        <taxon>Trachymyrmex</taxon>
    </lineage>
</organism>
<evidence type="ECO:0000256" key="3">
    <source>
        <dbReference type="ARBA" id="ARBA00006958"/>
    </source>
</evidence>
<dbReference type="GO" id="GO:0004518">
    <property type="term" value="F:nuclease activity"/>
    <property type="evidence" value="ECO:0007669"/>
    <property type="project" value="UniProtKB-KW"/>
</dbReference>
<evidence type="ECO:0000313" key="9">
    <source>
        <dbReference type="EMBL" id="KYN22361.1"/>
    </source>
</evidence>
<reference evidence="9 10" key="1">
    <citation type="submission" date="2015-09" db="EMBL/GenBank/DDBJ databases">
        <title>Trachymyrmex cornetzi WGS genome.</title>
        <authorList>
            <person name="Nygaard S."/>
            <person name="Hu H."/>
            <person name="Boomsma J."/>
            <person name="Zhang G."/>
        </authorList>
    </citation>
    <scope>NUCLEOTIDE SEQUENCE [LARGE SCALE GENOMIC DNA]</scope>
    <source>
        <strain evidence="9">Tcor2-1</strain>
        <tissue evidence="9">Whole body</tissue>
    </source>
</reference>
<evidence type="ECO:0000313" key="10">
    <source>
        <dbReference type="Proteomes" id="UP000078492"/>
    </source>
</evidence>
<comment type="subcellular location">
    <subcellularLocation>
        <location evidence="2">Nucleus</location>
    </subcellularLocation>
</comment>
<sequence>MKVTVRSNGVYSKCANILGTAVARAVKMRRIMIATAIMLELQKTQMKRDYKKKQYWVAPYLKDQEHSFFHISIPKLIFEDSIHFHNYFRMSATQLEELLTLIGPQLQKMNATRECIGPKERLALTLRSDSMISMSYQYLIGVSTTSNIIRETCKAIWNTLQPLVLPSALTETEWLDIAQNFDDVTNFTHCIGAIDGKHVTIQCPNNAGSTYYNYKQSHSIVLLGICDANYIFRFGRRSDGGIFGDSIIGRNFDSQRMNVPKPAAVEGGRILPFCLVGDEAFPLKPYLLRPYPSRIGLTLMDDIFNYRLSHARRIIENTFGILASQWRVFRKPIIAQPETAKLIVQATVCLHNWLRKEDIGKNMYVSPNMIDEESEDLNSFQPGWRRIMEYGCAFQDITNCGTNTSARNCMKIRDESRDYFCNERSVPWQCNRHK</sequence>
<keyword evidence="7" id="KW-0539">Nucleus</keyword>
<dbReference type="GO" id="GO:0016787">
    <property type="term" value="F:hydrolase activity"/>
    <property type="evidence" value="ECO:0007669"/>
    <property type="project" value="UniProtKB-KW"/>
</dbReference>
<evidence type="ECO:0000256" key="2">
    <source>
        <dbReference type="ARBA" id="ARBA00004123"/>
    </source>
</evidence>
<dbReference type="PANTHER" id="PTHR22930">
    <property type="match status" value="1"/>
</dbReference>
<keyword evidence="10" id="KW-1185">Reference proteome</keyword>
<evidence type="ECO:0000256" key="4">
    <source>
        <dbReference type="ARBA" id="ARBA00022722"/>
    </source>
</evidence>
<dbReference type="AlphaFoldDB" id="A0A151JB34"/>
<feature type="domain" description="DDE Tnp4" evidence="8">
    <location>
        <begin position="194"/>
        <end position="352"/>
    </location>
</feature>
<evidence type="ECO:0000256" key="7">
    <source>
        <dbReference type="ARBA" id="ARBA00023242"/>
    </source>
</evidence>
<gene>
    <name evidence="9" type="ORF">ALC57_05241</name>
</gene>
<evidence type="ECO:0000256" key="5">
    <source>
        <dbReference type="ARBA" id="ARBA00022723"/>
    </source>
</evidence>